<feature type="non-terminal residue" evidence="2">
    <location>
        <position position="117"/>
    </location>
</feature>
<dbReference type="Gene3D" id="3.40.50.720">
    <property type="entry name" value="NAD(P)-binding Rossmann-like Domain"/>
    <property type="match status" value="1"/>
</dbReference>
<dbReference type="SUPFAM" id="SSF51735">
    <property type="entry name" value="NAD(P)-binding Rossmann-fold domains"/>
    <property type="match status" value="1"/>
</dbReference>
<dbReference type="AlphaFoldDB" id="A0A368SXI5"/>
<evidence type="ECO:0000313" key="2">
    <source>
        <dbReference type="EMBL" id="RCV47378.1"/>
    </source>
</evidence>
<reference evidence="2 3" key="1">
    <citation type="submission" date="2018-04" db="EMBL/GenBank/DDBJ databases">
        <title>Novel actinobacteria from marine sediment.</title>
        <authorList>
            <person name="Ng Z.Y."/>
            <person name="Tan G.Y.A."/>
        </authorList>
    </citation>
    <scope>NUCLEOTIDE SEQUENCE [LARGE SCALE GENOMIC DNA]</scope>
    <source>
        <strain evidence="2 3">TPS81</strain>
    </source>
</reference>
<dbReference type="InterPro" id="IPR036291">
    <property type="entry name" value="NAD(P)-bd_dom_sf"/>
</dbReference>
<dbReference type="Pfam" id="PF01408">
    <property type="entry name" value="GFO_IDH_MocA"/>
    <property type="match status" value="1"/>
</dbReference>
<name>A0A368SXI5_9ACTN</name>
<evidence type="ECO:0000313" key="3">
    <source>
        <dbReference type="Proteomes" id="UP000253318"/>
    </source>
</evidence>
<proteinExistence type="predicted"/>
<dbReference type="GO" id="GO:0000166">
    <property type="term" value="F:nucleotide binding"/>
    <property type="evidence" value="ECO:0007669"/>
    <property type="project" value="InterPro"/>
</dbReference>
<keyword evidence="3" id="KW-1185">Reference proteome</keyword>
<accession>A0A368SXI5</accession>
<dbReference type="PANTHER" id="PTHR46368">
    <property type="match status" value="1"/>
</dbReference>
<dbReference type="InterPro" id="IPR000683">
    <property type="entry name" value="Gfo/Idh/MocA-like_OxRdtase_N"/>
</dbReference>
<protein>
    <submittedName>
        <fullName evidence="2">Oxidoreductase</fullName>
    </submittedName>
</protein>
<feature type="domain" description="Gfo/Idh/MocA-like oxidoreductase N-terminal" evidence="1">
    <location>
        <begin position="4"/>
        <end position="102"/>
    </location>
</feature>
<evidence type="ECO:0000259" key="1">
    <source>
        <dbReference type="Pfam" id="PF01408"/>
    </source>
</evidence>
<dbReference type="EMBL" id="QEIN01000528">
    <property type="protein sequence ID" value="RCV47378.1"/>
    <property type="molecule type" value="Genomic_DNA"/>
</dbReference>
<gene>
    <name evidence="2" type="ORF">DEF24_27205</name>
</gene>
<dbReference type="Proteomes" id="UP000253318">
    <property type="component" value="Unassembled WGS sequence"/>
</dbReference>
<organism evidence="2 3">
    <name type="scientific">Marinitenerispora sediminis</name>
    <dbReference type="NCBI Taxonomy" id="1931232"/>
    <lineage>
        <taxon>Bacteria</taxon>
        <taxon>Bacillati</taxon>
        <taxon>Actinomycetota</taxon>
        <taxon>Actinomycetes</taxon>
        <taxon>Streptosporangiales</taxon>
        <taxon>Nocardiopsidaceae</taxon>
        <taxon>Marinitenerispora</taxon>
    </lineage>
</organism>
<dbReference type="PANTHER" id="PTHR46368:SF4">
    <property type="entry name" value="OS10G0403700 PROTEIN"/>
    <property type="match status" value="1"/>
</dbReference>
<dbReference type="OrthoDB" id="9815825at2"/>
<comment type="caution">
    <text evidence="2">The sequence shown here is derived from an EMBL/GenBank/DDBJ whole genome shotgun (WGS) entry which is preliminary data.</text>
</comment>
<sequence>MLPAMLRQPRVELVAVASRERAKAELMAAEFGCEAVHGYAELLGRGDVEAVYLPLPPSLHGEWIEAALRAGKHVLVEKPLALDAGQARAAVDAAVSAGRLLAESFMFLHHGQHAEVD</sequence>